<keyword evidence="5" id="KW-0520">NAD</keyword>
<keyword evidence="3" id="KW-0274">FAD</keyword>
<organism evidence="7">
    <name type="scientific">marine metagenome</name>
    <dbReference type="NCBI Taxonomy" id="408172"/>
    <lineage>
        <taxon>unclassified sequences</taxon>
        <taxon>metagenomes</taxon>
        <taxon>ecological metagenomes</taxon>
    </lineage>
</organism>
<evidence type="ECO:0008006" key="8">
    <source>
        <dbReference type="Google" id="ProtNLM"/>
    </source>
</evidence>
<evidence type="ECO:0000256" key="2">
    <source>
        <dbReference type="ARBA" id="ARBA00022729"/>
    </source>
</evidence>
<dbReference type="InterPro" id="IPR052206">
    <property type="entry name" value="Retinol_saturase"/>
</dbReference>
<feature type="non-terminal residue" evidence="7">
    <location>
        <position position="78"/>
    </location>
</feature>
<evidence type="ECO:0000256" key="4">
    <source>
        <dbReference type="ARBA" id="ARBA00022857"/>
    </source>
</evidence>
<evidence type="ECO:0000256" key="6">
    <source>
        <dbReference type="SAM" id="Phobius"/>
    </source>
</evidence>
<sequence length="78" mass="8629">MLGKKYDSSIANQKYDVLIIGSGVSGLCTAALLSKIGKKVLLIEKHHIIGGYTHMFKRKGYEWDVGIHYIGAVHLKKS</sequence>
<keyword evidence="2" id="KW-0732">Signal</keyword>
<proteinExistence type="predicted"/>
<evidence type="ECO:0000256" key="1">
    <source>
        <dbReference type="ARBA" id="ARBA00022630"/>
    </source>
</evidence>
<dbReference type="AlphaFoldDB" id="A0A382C4G6"/>
<keyword evidence="1" id="KW-0285">Flavoprotein</keyword>
<evidence type="ECO:0000313" key="7">
    <source>
        <dbReference type="EMBL" id="SVB20995.1"/>
    </source>
</evidence>
<dbReference type="Gene3D" id="3.50.50.60">
    <property type="entry name" value="FAD/NAD(P)-binding domain"/>
    <property type="match status" value="1"/>
</dbReference>
<keyword evidence="4" id="KW-0521">NADP</keyword>
<dbReference type="Pfam" id="PF13450">
    <property type="entry name" value="NAD_binding_8"/>
    <property type="match status" value="1"/>
</dbReference>
<evidence type="ECO:0000256" key="3">
    <source>
        <dbReference type="ARBA" id="ARBA00022827"/>
    </source>
</evidence>
<name>A0A382C4G6_9ZZZZ</name>
<dbReference type="PANTHER" id="PTHR46091">
    <property type="entry name" value="BLR7054 PROTEIN"/>
    <property type="match status" value="1"/>
</dbReference>
<accession>A0A382C4G6</accession>
<protein>
    <recommendedName>
        <fullName evidence="8">FAD dependent oxidoreductase domain-containing protein</fullName>
    </recommendedName>
</protein>
<dbReference type="PANTHER" id="PTHR46091:SF3">
    <property type="entry name" value="AMINE OXIDASE DOMAIN-CONTAINING PROTEIN"/>
    <property type="match status" value="1"/>
</dbReference>
<dbReference type="InterPro" id="IPR036188">
    <property type="entry name" value="FAD/NAD-bd_sf"/>
</dbReference>
<feature type="transmembrane region" description="Helical" evidence="6">
    <location>
        <begin position="15"/>
        <end position="33"/>
    </location>
</feature>
<gene>
    <name evidence="7" type="ORF">METZ01_LOCUS173849</name>
</gene>
<evidence type="ECO:0000256" key="5">
    <source>
        <dbReference type="ARBA" id="ARBA00023027"/>
    </source>
</evidence>
<keyword evidence="6" id="KW-1133">Transmembrane helix</keyword>
<keyword evidence="6" id="KW-0812">Transmembrane</keyword>
<reference evidence="7" key="1">
    <citation type="submission" date="2018-05" db="EMBL/GenBank/DDBJ databases">
        <authorList>
            <person name="Lanie J.A."/>
            <person name="Ng W.-L."/>
            <person name="Kazmierczak K.M."/>
            <person name="Andrzejewski T.M."/>
            <person name="Davidsen T.M."/>
            <person name="Wayne K.J."/>
            <person name="Tettelin H."/>
            <person name="Glass J.I."/>
            <person name="Rusch D."/>
            <person name="Podicherti R."/>
            <person name="Tsui H.-C.T."/>
            <person name="Winkler M.E."/>
        </authorList>
    </citation>
    <scope>NUCLEOTIDE SEQUENCE</scope>
</reference>
<keyword evidence="6" id="KW-0472">Membrane</keyword>
<dbReference type="SUPFAM" id="SSF51905">
    <property type="entry name" value="FAD/NAD(P)-binding domain"/>
    <property type="match status" value="1"/>
</dbReference>
<dbReference type="EMBL" id="UINC01032780">
    <property type="protein sequence ID" value="SVB20995.1"/>
    <property type="molecule type" value="Genomic_DNA"/>
</dbReference>